<gene>
    <name evidence="13" type="ORF">C2845_PM07G01440</name>
</gene>
<dbReference type="GO" id="GO:0006751">
    <property type="term" value="P:glutathione catabolic process"/>
    <property type="evidence" value="ECO:0007669"/>
    <property type="project" value="UniProtKB-UniRule"/>
</dbReference>
<feature type="transmembrane region" description="Helical" evidence="12">
    <location>
        <begin position="36"/>
        <end position="55"/>
    </location>
</feature>
<reference evidence="14" key="1">
    <citation type="journal article" date="2019" name="Nat. Commun.">
        <title>The genome of broomcorn millet.</title>
        <authorList>
            <person name="Zou C."/>
            <person name="Miki D."/>
            <person name="Li D."/>
            <person name="Tang Q."/>
            <person name="Xiao L."/>
            <person name="Rajput S."/>
            <person name="Deng P."/>
            <person name="Jia W."/>
            <person name="Huang R."/>
            <person name="Zhang M."/>
            <person name="Sun Y."/>
            <person name="Hu J."/>
            <person name="Fu X."/>
            <person name="Schnable P.S."/>
            <person name="Li F."/>
            <person name="Zhang H."/>
            <person name="Feng B."/>
            <person name="Zhu X."/>
            <person name="Liu R."/>
            <person name="Schnable J.C."/>
            <person name="Zhu J.-K."/>
            <person name="Zhang H."/>
        </authorList>
    </citation>
    <scope>NUCLEOTIDE SEQUENCE [LARGE SCALE GENOMIC DNA]</scope>
</reference>
<comment type="caution">
    <text evidence="13">The sequence shown here is derived from an EMBL/GenBank/DDBJ whole genome shotgun (WGS) entry which is preliminary data.</text>
</comment>
<dbReference type="Proteomes" id="UP000275267">
    <property type="component" value="Unassembled WGS sequence"/>
</dbReference>
<comment type="similarity">
    <text evidence="4">Belongs to the gamma-glutamyltransferase family.</text>
</comment>
<dbReference type="EC" id="2.3.2.2" evidence="11"/>
<dbReference type="PRINTS" id="PR01210">
    <property type="entry name" value="GGTRANSPTASE"/>
</dbReference>
<evidence type="ECO:0000256" key="6">
    <source>
        <dbReference type="ARBA" id="ARBA00022801"/>
    </source>
</evidence>
<comment type="catalytic activity">
    <reaction evidence="8 11">
        <text>an N-terminal (5-L-glutamyl)-[peptide] + an alpha-amino acid = 5-L-glutamyl amino acid + an N-terminal L-alpha-aminoacyl-[peptide]</text>
        <dbReference type="Rhea" id="RHEA:23904"/>
        <dbReference type="Rhea" id="RHEA-COMP:9780"/>
        <dbReference type="Rhea" id="RHEA-COMP:9795"/>
        <dbReference type="ChEBI" id="CHEBI:77644"/>
        <dbReference type="ChEBI" id="CHEBI:78597"/>
        <dbReference type="ChEBI" id="CHEBI:78599"/>
        <dbReference type="ChEBI" id="CHEBI:78608"/>
        <dbReference type="EC" id="2.3.2.2"/>
    </reaction>
</comment>
<dbReference type="NCBIfam" id="TIGR00066">
    <property type="entry name" value="g_glut_trans"/>
    <property type="match status" value="1"/>
</dbReference>
<evidence type="ECO:0000256" key="7">
    <source>
        <dbReference type="ARBA" id="ARBA00023180"/>
    </source>
</evidence>
<dbReference type="UniPathway" id="UPA00204"/>
<feature type="binding site" evidence="10">
    <location>
        <begin position="491"/>
        <end position="492"/>
    </location>
    <ligand>
        <name>L-glutamate</name>
        <dbReference type="ChEBI" id="CHEBI:29985"/>
    </ligand>
</feature>
<dbReference type="PANTHER" id="PTHR11686">
    <property type="entry name" value="GAMMA GLUTAMYL TRANSPEPTIDASE"/>
    <property type="match status" value="1"/>
</dbReference>
<dbReference type="AlphaFoldDB" id="A0A3L6SM69"/>
<dbReference type="Gene3D" id="3.60.20.40">
    <property type="match status" value="1"/>
</dbReference>
<proteinExistence type="inferred from homology"/>
<dbReference type="OrthoDB" id="2015213at2759"/>
<evidence type="ECO:0000256" key="12">
    <source>
        <dbReference type="SAM" id="Phobius"/>
    </source>
</evidence>
<evidence type="ECO:0000256" key="8">
    <source>
        <dbReference type="ARBA" id="ARBA00047417"/>
    </source>
</evidence>
<dbReference type="SUPFAM" id="SSF56235">
    <property type="entry name" value="N-terminal nucleophile aminohydrolases (Ntn hydrolases)"/>
    <property type="match status" value="1"/>
</dbReference>
<evidence type="ECO:0000256" key="11">
    <source>
        <dbReference type="RuleBase" id="RU368068"/>
    </source>
</evidence>
<evidence type="ECO:0000256" key="10">
    <source>
        <dbReference type="PIRSR" id="PIRSR600101-2"/>
    </source>
</evidence>
<feature type="active site" description="Nucleophile" evidence="9">
    <location>
        <position position="421"/>
    </location>
</feature>
<evidence type="ECO:0000256" key="5">
    <source>
        <dbReference type="ARBA" id="ARBA00022679"/>
    </source>
</evidence>
<dbReference type="GO" id="GO:0036374">
    <property type="term" value="F:glutathione hydrolase activity"/>
    <property type="evidence" value="ECO:0007669"/>
    <property type="project" value="UniProtKB-UniRule"/>
</dbReference>
<dbReference type="GO" id="GO:0005886">
    <property type="term" value="C:plasma membrane"/>
    <property type="evidence" value="ECO:0007669"/>
    <property type="project" value="TreeGrafter"/>
</dbReference>
<feature type="binding site" evidence="10">
    <location>
        <position position="151"/>
    </location>
    <ligand>
        <name>L-glutamate</name>
        <dbReference type="ChEBI" id="CHEBI:29985"/>
    </ligand>
</feature>
<dbReference type="STRING" id="4540.A0A3L6SM69"/>
<feature type="binding site" evidence="10">
    <location>
        <begin position="439"/>
        <end position="441"/>
    </location>
    <ligand>
        <name>L-glutamate</name>
        <dbReference type="ChEBI" id="CHEBI:29985"/>
    </ligand>
</feature>
<evidence type="ECO:0000256" key="3">
    <source>
        <dbReference type="ARBA" id="ARBA00005115"/>
    </source>
</evidence>
<dbReference type="EMBL" id="PQIB02000004">
    <property type="protein sequence ID" value="RLN23708.1"/>
    <property type="molecule type" value="Genomic_DNA"/>
</dbReference>
<organism evidence="13 14">
    <name type="scientific">Panicum miliaceum</name>
    <name type="common">Proso millet</name>
    <name type="synonym">Broomcorn millet</name>
    <dbReference type="NCBI Taxonomy" id="4540"/>
    <lineage>
        <taxon>Eukaryota</taxon>
        <taxon>Viridiplantae</taxon>
        <taxon>Streptophyta</taxon>
        <taxon>Embryophyta</taxon>
        <taxon>Tracheophyta</taxon>
        <taxon>Spermatophyta</taxon>
        <taxon>Magnoliopsida</taxon>
        <taxon>Liliopsida</taxon>
        <taxon>Poales</taxon>
        <taxon>Poaceae</taxon>
        <taxon>PACMAD clade</taxon>
        <taxon>Panicoideae</taxon>
        <taxon>Panicodae</taxon>
        <taxon>Paniceae</taxon>
        <taxon>Panicinae</taxon>
        <taxon>Panicum</taxon>
        <taxon>Panicum sect. Panicum</taxon>
    </lineage>
</organism>
<evidence type="ECO:0000256" key="4">
    <source>
        <dbReference type="ARBA" id="ARBA00009381"/>
    </source>
</evidence>
<keyword evidence="12" id="KW-0812">Transmembrane</keyword>
<accession>A0A3L6SM69</accession>
<keyword evidence="5 11" id="KW-0808">Transferase</keyword>
<dbReference type="GO" id="GO:0016756">
    <property type="term" value="F:glutathione gamma-glutamylcysteinyltransferase activity"/>
    <property type="evidence" value="ECO:0007669"/>
    <property type="project" value="UniProtKB-ARBA"/>
</dbReference>
<comment type="pathway">
    <text evidence="3 11">Sulfur metabolism; glutathione metabolism.</text>
</comment>
<evidence type="ECO:0000256" key="1">
    <source>
        <dbReference type="ARBA" id="ARBA00001049"/>
    </source>
</evidence>
<evidence type="ECO:0000313" key="13">
    <source>
        <dbReference type="EMBL" id="RLN23708.1"/>
    </source>
</evidence>
<dbReference type="FunFam" id="3.60.20.40:FF:000004">
    <property type="entry name" value="Glutathione hydrolase 1"/>
    <property type="match status" value="1"/>
</dbReference>
<comment type="catalytic activity">
    <reaction evidence="1 11">
        <text>an S-substituted glutathione + H2O = an S-substituted L-cysteinylglycine + L-glutamate</text>
        <dbReference type="Rhea" id="RHEA:59468"/>
        <dbReference type="ChEBI" id="CHEBI:15377"/>
        <dbReference type="ChEBI" id="CHEBI:29985"/>
        <dbReference type="ChEBI" id="CHEBI:90779"/>
        <dbReference type="ChEBI" id="CHEBI:143103"/>
        <dbReference type="EC" id="3.4.19.13"/>
    </reaction>
</comment>
<dbReference type="EC" id="3.4.19.13" evidence="11"/>
<protein>
    <recommendedName>
        <fullName evidence="11">Glutathione hydrolase</fullName>
        <ecNumber evidence="11">2.3.2.2</ecNumber>
        <ecNumber evidence="11">3.4.19.13</ecNumber>
    </recommendedName>
    <alternativeName>
        <fullName evidence="11">Gamma-glutamyltransferase</fullName>
    </alternativeName>
    <alternativeName>
        <fullName evidence="11">Gamma-glutamyltranspeptidase</fullName>
    </alternativeName>
</protein>
<keyword evidence="7" id="KW-0325">Glycoprotein</keyword>
<comment type="catalytic activity">
    <reaction evidence="2 11">
        <text>glutathione + H2O = L-cysteinylglycine + L-glutamate</text>
        <dbReference type="Rhea" id="RHEA:28807"/>
        <dbReference type="ChEBI" id="CHEBI:15377"/>
        <dbReference type="ChEBI" id="CHEBI:29985"/>
        <dbReference type="ChEBI" id="CHEBI:57925"/>
        <dbReference type="ChEBI" id="CHEBI:61694"/>
        <dbReference type="EC" id="3.4.19.13"/>
    </reaction>
</comment>
<dbReference type="GO" id="GO:0103068">
    <property type="term" value="F:leukotriene C4 gamma-glutamyl transferase activity"/>
    <property type="evidence" value="ECO:0007669"/>
    <property type="project" value="UniProtKB-EC"/>
</dbReference>
<dbReference type="Gene3D" id="1.10.246.130">
    <property type="match status" value="1"/>
</dbReference>
<dbReference type="InterPro" id="IPR000101">
    <property type="entry name" value="GGT_peptidase"/>
</dbReference>
<dbReference type="InterPro" id="IPR043138">
    <property type="entry name" value="GGT_lsub"/>
</dbReference>
<comment type="function">
    <text evidence="11">Cleaves the gamma-glutamyl peptide bond of glutathione and glutathione conjugates.</text>
</comment>
<evidence type="ECO:0000313" key="14">
    <source>
        <dbReference type="Proteomes" id="UP000275267"/>
    </source>
</evidence>
<feature type="binding site" evidence="10">
    <location>
        <position position="513"/>
    </location>
    <ligand>
        <name>L-glutamate</name>
        <dbReference type="ChEBI" id="CHEBI:29985"/>
    </ligand>
</feature>
<dbReference type="InterPro" id="IPR043137">
    <property type="entry name" value="GGT_ssub_C"/>
</dbReference>
<dbReference type="FunFam" id="1.10.246.130:FF:000001">
    <property type="entry name" value="Gamma-glutamyltransferase 5 isoform 1"/>
    <property type="match status" value="1"/>
</dbReference>
<keyword evidence="12" id="KW-1133">Transmembrane helix</keyword>
<sequence>MAARGCGGLQGPLLGAAGAVAQQDHPPRGRRSSRPWTALAIAAALLALAGVLLLLSSGDAGAAAASRPTVAGARRSRHEVESGVGAAAADDARCSEVGAAALRAGGHAVDAAVAAALCLGVVHPMSSGAGGGAFVVVRDAASGRAVAFDARETAPAAATPDMYAADPSTKYKGALAMGVPGELAGLHAAWSRYGRLPWRDLVAPAIRLARDGYEVVAYVARALKTSEADVLADPGLRAVFAPQGRVLAAGETCRNPALAGALERVAEEGAAAFYGGAVGEAFVRDVRAAGGIATVEDLKGYKVEVSDAMRADAMGYTFLGMPPPSSGTVGMAMMLNVLGGYKSLEFLKGFLGIHRLIEAIKHMLAIRMGLGDPDFVNVAGDVAEMLSLPFADRIRRRIVDNTTFPPGYYFPKWTQLDDHGTSHLCVVDGDRNAVAMTTTVNYYFGAKVLSPSTGIVLNNEMDDFSVPAKRTPDHLPPAPANFIAPGKRPLSSMTPLIILKNGQLAGVVGGSGGTNIIATVLQVFLNHFVVGMDPLAAVQQPRVYHKLIPNVVTYEDETVVSGEVIALSDGAKAFLEQRGHRLRSTGSGAVCQFIVHELAAPAASGGGVFRGRLTAVSDPRKGGSPAGL</sequence>
<keyword evidence="11" id="KW-0012">Acyltransferase</keyword>
<evidence type="ECO:0000256" key="9">
    <source>
        <dbReference type="PIRSR" id="PIRSR600101-1"/>
    </source>
</evidence>
<keyword evidence="14" id="KW-1185">Reference proteome</keyword>
<evidence type="ECO:0000256" key="2">
    <source>
        <dbReference type="ARBA" id="ARBA00001089"/>
    </source>
</evidence>
<keyword evidence="6 11" id="KW-0378">Hydrolase</keyword>
<dbReference type="PANTHER" id="PTHR11686:SF9">
    <property type="entry name" value="RE13973P"/>
    <property type="match status" value="1"/>
</dbReference>
<dbReference type="Pfam" id="PF01019">
    <property type="entry name" value="G_glu_transpept"/>
    <property type="match status" value="1"/>
</dbReference>
<name>A0A3L6SM69_PANMI</name>
<feature type="binding site" evidence="10">
    <location>
        <position position="463"/>
    </location>
    <ligand>
        <name>L-glutamate</name>
        <dbReference type="ChEBI" id="CHEBI:29985"/>
    </ligand>
</feature>
<dbReference type="InterPro" id="IPR029055">
    <property type="entry name" value="Ntn_hydrolases_N"/>
</dbReference>
<keyword evidence="12" id="KW-0472">Membrane</keyword>